<dbReference type="Proteomes" id="UP000029980">
    <property type="component" value="Chromosome"/>
</dbReference>
<name>A0A097QR45_9EURY</name>
<dbReference type="AlphaFoldDB" id="A0A097QR45"/>
<dbReference type="PIRSF" id="PIRSF034888">
    <property type="entry name" value="P-loop_UCP034888"/>
    <property type="match status" value="1"/>
</dbReference>
<dbReference type="OrthoDB" id="96585at2157"/>
<dbReference type="PANTHER" id="PTHR43581:SF4">
    <property type="entry name" value="ATP_GTP PHOSPHATASE"/>
    <property type="match status" value="1"/>
</dbReference>
<accession>A0A097QR45</accession>
<proteinExistence type="predicted"/>
<organism evidence="2 3">
    <name type="scientific">Thermococcus eurythermalis</name>
    <dbReference type="NCBI Taxonomy" id="1505907"/>
    <lineage>
        <taxon>Archaea</taxon>
        <taxon>Methanobacteriati</taxon>
        <taxon>Methanobacteriota</taxon>
        <taxon>Thermococci</taxon>
        <taxon>Thermococcales</taxon>
        <taxon>Thermococcaceae</taxon>
        <taxon>Thermococcus</taxon>
    </lineage>
</organism>
<dbReference type="SUPFAM" id="SSF52540">
    <property type="entry name" value="P-loop containing nucleoside triphosphate hydrolases"/>
    <property type="match status" value="1"/>
</dbReference>
<dbReference type="KEGG" id="teu:TEU_00600"/>
<dbReference type="HOGENOM" id="CLU_063816_1_1_2"/>
<dbReference type="GO" id="GO:0005524">
    <property type="term" value="F:ATP binding"/>
    <property type="evidence" value="ECO:0007669"/>
    <property type="project" value="InterPro"/>
</dbReference>
<dbReference type="EMBL" id="CP008887">
    <property type="protein sequence ID" value="AIU68954.1"/>
    <property type="molecule type" value="Genomic_DNA"/>
</dbReference>
<protein>
    <recommendedName>
        <fullName evidence="1">ATPase AAA-type core domain-containing protein</fullName>
    </recommendedName>
</protein>
<sequence>MLTKLTIENYKSIERAELDFSKINLLIGPNGSGKSSVLESAEIMGFTKKYVSSIATHVSNNRIIEKLESMAFFGNLVYNHETNREILISGEFENSIISTIEVRLSLEQGERKIITQASLKSSVDVEISRILHILKANRKIERRLHGVTGNTYNIDTTNAHQLFYYACYRTEFKENIKMIREFYSRYGLHDVRWVPTERQNEYEIIATTSEGVDVNLADAGAGLAALFPIVVALSFYPKGSTVFIEHPEMHLHPKLQYELAEFLLMVSEKRNHQLIIETHSEHLLYGLLNAVSGKRLKPDELTIYSTRKENGKSVFEKMRVHKDGSLEGNLSDFLEADIDAFLDWLKA</sequence>
<keyword evidence="3" id="KW-1185">Reference proteome</keyword>
<dbReference type="GeneID" id="25151929"/>
<dbReference type="Pfam" id="PF13304">
    <property type="entry name" value="AAA_21"/>
    <property type="match status" value="1"/>
</dbReference>
<reference evidence="2 3" key="1">
    <citation type="journal article" date="2015" name="Int. J. Syst. Evol. Microbiol.">
        <title>Thermococcus eurythermalis sp. nov., a conditional piezophilic hyperthermophilic archaeon with a wide temperature range isolated from an oil-immersed chimney in the Guaymas Basin.</title>
        <authorList>
            <person name="Zhao W."/>
            <person name="Zeng X."/>
            <person name="Xiao X."/>
        </authorList>
    </citation>
    <scope>NUCLEOTIDE SEQUENCE [LARGE SCALE GENOMIC DNA]</scope>
    <source>
        <strain evidence="2 3">A501</strain>
    </source>
</reference>
<dbReference type="RefSeq" id="WP_050001937.1">
    <property type="nucleotide sequence ID" value="NZ_CP008887.1"/>
</dbReference>
<feature type="domain" description="ATPase AAA-type core" evidence="1">
    <location>
        <begin position="23"/>
        <end position="284"/>
    </location>
</feature>
<evidence type="ECO:0000313" key="3">
    <source>
        <dbReference type="Proteomes" id="UP000029980"/>
    </source>
</evidence>
<gene>
    <name evidence="2" type="ORF">TEU_00600</name>
</gene>
<dbReference type="STRING" id="1505907.TEU_00600"/>
<dbReference type="Gene3D" id="3.40.50.300">
    <property type="entry name" value="P-loop containing nucleotide triphosphate hydrolases"/>
    <property type="match status" value="1"/>
</dbReference>
<dbReference type="InterPro" id="IPR014592">
    <property type="entry name" value="P-loop_UCP034888"/>
</dbReference>
<dbReference type="GO" id="GO:0016887">
    <property type="term" value="F:ATP hydrolysis activity"/>
    <property type="evidence" value="ECO:0007669"/>
    <property type="project" value="InterPro"/>
</dbReference>
<dbReference type="InterPro" id="IPR003959">
    <property type="entry name" value="ATPase_AAA_core"/>
</dbReference>
<dbReference type="InterPro" id="IPR051396">
    <property type="entry name" value="Bact_Antivir_Def_Nuclease"/>
</dbReference>
<dbReference type="InterPro" id="IPR027417">
    <property type="entry name" value="P-loop_NTPase"/>
</dbReference>
<evidence type="ECO:0000259" key="1">
    <source>
        <dbReference type="Pfam" id="PF13304"/>
    </source>
</evidence>
<evidence type="ECO:0000313" key="2">
    <source>
        <dbReference type="EMBL" id="AIU68954.1"/>
    </source>
</evidence>
<dbReference type="PANTHER" id="PTHR43581">
    <property type="entry name" value="ATP/GTP PHOSPHATASE"/>
    <property type="match status" value="1"/>
</dbReference>